<dbReference type="EMBL" id="WOCE01000023">
    <property type="protein sequence ID" value="KAE9587722.1"/>
    <property type="molecule type" value="Genomic_DNA"/>
</dbReference>
<name>A0A6A4ND00_LUPAL</name>
<dbReference type="Proteomes" id="UP000447434">
    <property type="component" value="Chromosome 23"/>
</dbReference>
<reference evidence="2" key="1">
    <citation type="journal article" date="2020" name="Nat. Commun.">
        <title>Genome sequence of the cluster root forming white lupin.</title>
        <authorList>
            <person name="Hufnagel B."/>
            <person name="Marques A."/>
            <person name="Soriano A."/>
            <person name="Marques L."/>
            <person name="Divol F."/>
            <person name="Doumas P."/>
            <person name="Sallet E."/>
            <person name="Mancinotti D."/>
            <person name="Carrere S."/>
            <person name="Marande W."/>
            <person name="Arribat S."/>
            <person name="Keller J."/>
            <person name="Huneau C."/>
            <person name="Blein T."/>
            <person name="Aime D."/>
            <person name="Laguerre M."/>
            <person name="Taylor J."/>
            <person name="Schubert V."/>
            <person name="Nelson M."/>
            <person name="Geu-Flores F."/>
            <person name="Crespi M."/>
            <person name="Gallardo-Guerrero K."/>
            <person name="Delaux P.-M."/>
            <person name="Salse J."/>
            <person name="Berges H."/>
            <person name="Guyot R."/>
            <person name="Gouzy J."/>
            <person name="Peret B."/>
        </authorList>
    </citation>
    <scope>NUCLEOTIDE SEQUENCE [LARGE SCALE GENOMIC DNA]</scope>
    <source>
        <strain evidence="2">cv. Amiga</strain>
    </source>
</reference>
<evidence type="ECO:0000313" key="1">
    <source>
        <dbReference type="EMBL" id="KAE9587722.1"/>
    </source>
</evidence>
<keyword evidence="2" id="KW-1185">Reference proteome</keyword>
<dbReference type="AlphaFoldDB" id="A0A6A4ND00"/>
<comment type="caution">
    <text evidence="1">The sequence shown here is derived from an EMBL/GenBank/DDBJ whole genome shotgun (WGS) entry which is preliminary data.</text>
</comment>
<sequence>MLYVCGFNTLMSLLHVNPRYGRRSWFLLPLSFLVCVVYLGSDCGGSALDACGEEYMLE</sequence>
<protein>
    <submittedName>
        <fullName evidence="1">Uncharacterized protein</fullName>
    </submittedName>
</protein>
<proteinExistence type="predicted"/>
<accession>A0A6A4ND00</accession>
<gene>
    <name evidence="1" type="ORF">Lalb_Chr23g0276981</name>
</gene>
<evidence type="ECO:0000313" key="2">
    <source>
        <dbReference type="Proteomes" id="UP000447434"/>
    </source>
</evidence>
<organism evidence="1 2">
    <name type="scientific">Lupinus albus</name>
    <name type="common">White lupine</name>
    <name type="synonym">Lupinus termis</name>
    <dbReference type="NCBI Taxonomy" id="3870"/>
    <lineage>
        <taxon>Eukaryota</taxon>
        <taxon>Viridiplantae</taxon>
        <taxon>Streptophyta</taxon>
        <taxon>Embryophyta</taxon>
        <taxon>Tracheophyta</taxon>
        <taxon>Spermatophyta</taxon>
        <taxon>Magnoliopsida</taxon>
        <taxon>eudicotyledons</taxon>
        <taxon>Gunneridae</taxon>
        <taxon>Pentapetalae</taxon>
        <taxon>rosids</taxon>
        <taxon>fabids</taxon>
        <taxon>Fabales</taxon>
        <taxon>Fabaceae</taxon>
        <taxon>Papilionoideae</taxon>
        <taxon>50 kb inversion clade</taxon>
        <taxon>genistoids sensu lato</taxon>
        <taxon>core genistoids</taxon>
        <taxon>Genisteae</taxon>
        <taxon>Lupinus</taxon>
    </lineage>
</organism>